<dbReference type="SUPFAM" id="SSF53335">
    <property type="entry name" value="S-adenosyl-L-methionine-dependent methyltransferases"/>
    <property type="match status" value="1"/>
</dbReference>
<keyword evidence="1" id="KW-0808">Transferase</keyword>
<dbReference type="PANTHER" id="PTHR43861">
    <property type="entry name" value="TRANS-ACONITATE 2-METHYLTRANSFERASE-RELATED"/>
    <property type="match status" value="1"/>
</dbReference>
<sequence length="263" mass="29663">MNDKVDLLDQMLHITTDLFFEAESSLLLDDLPEAPATILDIGCGNGAYLANLKERYPSAACTGVELDRPMYMKAALRNDRGMNLIHGSYERLDEQNAWDLIMARLVILHMEDVGGFVKWVCNRLHPLSRVIIIDFDDARLQGNDRLPLFLSLYRQARQSLRGRRTFLELPDVLKLEFQYGGLAVVGTKRYAVRADSPSKKAALYSYMKLSTKYLLGEPLSAERADELDEWLHDPDADMEIPMFGMNFARSPVEGSGAKEAISS</sequence>
<dbReference type="RefSeq" id="WP_190924800.1">
    <property type="nucleotide sequence ID" value="NZ_JACXJA010000005.1"/>
</dbReference>
<dbReference type="EMBL" id="JACXJA010000005">
    <property type="protein sequence ID" value="MBD2861081.1"/>
    <property type="molecule type" value="Genomic_DNA"/>
</dbReference>
<evidence type="ECO:0000313" key="1">
    <source>
        <dbReference type="EMBL" id="MBD2861081.1"/>
    </source>
</evidence>
<dbReference type="GO" id="GO:0032259">
    <property type="term" value="P:methylation"/>
    <property type="evidence" value="ECO:0007669"/>
    <property type="project" value="UniProtKB-KW"/>
</dbReference>
<gene>
    <name evidence="1" type="ORF">IDH45_03650</name>
</gene>
<accession>A0A927C7B9</accession>
<dbReference type="Pfam" id="PF13489">
    <property type="entry name" value="Methyltransf_23"/>
    <property type="match status" value="1"/>
</dbReference>
<dbReference type="Proteomes" id="UP000639396">
    <property type="component" value="Unassembled WGS sequence"/>
</dbReference>
<name>A0A927C7B9_9BACL</name>
<dbReference type="AlphaFoldDB" id="A0A927C7B9"/>
<keyword evidence="1" id="KW-0489">Methyltransferase</keyword>
<organism evidence="1 2">
    <name type="scientific">Paenibacillus oceani</name>
    <dbReference type="NCBI Taxonomy" id="2772510"/>
    <lineage>
        <taxon>Bacteria</taxon>
        <taxon>Bacillati</taxon>
        <taxon>Bacillota</taxon>
        <taxon>Bacilli</taxon>
        <taxon>Bacillales</taxon>
        <taxon>Paenibacillaceae</taxon>
        <taxon>Paenibacillus</taxon>
    </lineage>
</organism>
<reference evidence="1" key="1">
    <citation type="submission" date="2020-09" db="EMBL/GenBank/DDBJ databases">
        <title>A novel bacterium of genus Paenibacillus, isolated from South China Sea.</title>
        <authorList>
            <person name="Huang H."/>
            <person name="Mo K."/>
            <person name="Hu Y."/>
        </authorList>
    </citation>
    <scope>NUCLEOTIDE SEQUENCE</scope>
    <source>
        <strain evidence="1">IB182363</strain>
    </source>
</reference>
<dbReference type="GO" id="GO:0008168">
    <property type="term" value="F:methyltransferase activity"/>
    <property type="evidence" value="ECO:0007669"/>
    <property type="project" value="UniProtKB-KW"/>
</dbReference>
<comment type="caution">
    <text evidence="1">The sequence shown here is derived from an EMBL/GenBank/DDBJ whole genome shotgun (WGS) entry which is preliminary data.</text>
</comment>
<dbReference type="CDD" id="cd02440">
    <property type="entry name" value="AdoMet_MTases"/>
    <property type="match status" value="1"/>
</dbReference>
<keyword evidence="2" id="KW-1185">Reference proteome</keyword>
<dbReference type="Gene3D" id="3.40.50.150">
    <property type="entry name" value="Vaccinia Virus protein VP39"/>
    <property type="match status" value="1"/>
</dbReference>
<dbReference type="InterPro" id="IPR029063">
    <property type="entry name" value="SAM-dependent_MTases_sf"/>
</dbReference>
<evidence type="ECO:0000313" key="2">
    <source>
        <dbReference type="Proteomes" id="UP000639396"/>
    </source>
</evidence>
<protein>
    <submittedName>
        <fullName evidence="1">Class I SAM-dependent methyltransferase</fullName>
    </submittedName>
</protein>
<proteinExistence type="predicted"/>